<keyword evidence="2" id="KW-0378">Hydrolase</keyword>
<dbReference type="EMBL" id="JACXAI010000029">
    <property type="protein sequence ID" value="MBD1382354.1"/>
    <property type="molecule type" value="Genomic_DNA"/>
</dbReference>
<dbReference type="InterPro" id="IPR044925">
    <property type="entry name" value="His-Me_finger_sf"/>
</dbReference>
<dbReference type="SUPFAM" id="SSF54060">
    <property type="entry name" value="His-Me finger endonucleases"/>
    <property type="match status" value="1"/>
</dbReference>
<dbReference type="InterPro" id="IPR003615">
    <property type="entry name" value="HNH_nuc"/>
</dbReference>
<dbReference type="InterPro" id="IPR002711">
    <property type="entry name" value="HNH"/>
</dbReference>
<dbReference type="GO" id="GO:0003676">
    <property type="term" value="F:nucleic acid binding"/>
    <property type="evidence" value="ECO:0007669"/>
    <property type="project" value="InterPro"/>
</dbReference>
<dbReference type="GO" id="GO:0004519">
    <property type="term" value="F:endonuclease activity"/>
    <property type="evidence" value="ECO:0007669"/>
    <property type="project" value="UniProtKB-KW"/>
</dbReference>
<sequence length="185" mass="22216">MDAHIWKVQYKFLRRLHPKKNWHWISKRYFKPDKTGQSNNNWILTDPITNNQLKKVSWIPIKRHVLIKYDYSPFNKNLKDYFEKRDIKEFDRNNVAYRQKLAKKQKYICSLCSKSIADRAEGLEIHHKIPRIKGGSNEYKNLELVHISCHLEYHKVFPARADILNKSQLGSVKKYIKRKKIIGLI</sequence>
<accession>A0A926S2V4</accession>
<gene>
    <name evidence="2" type="ORF">IC621_19225</name>
</gene>
<proteinExistence type="predicted"/>
<keyword evidence="2" id="KW-0540">Nuclease</keyword>
<reference evidence="2" key="1">
    <citation type="submission" date="2020-09" db="EMBL/GenBank/DDBJ databases">
        <title>A novel bacterium of genus Bacillus, isolated from South China Sea.</title>
        <authorList>
            <person name="Huang H."/>
            <person name="Mo K."/>
            <person name="Hu Y."/>
        </authorList>
    </citation>
    <scope>NUCLEOTIDE SEQUENCE</scope>
    <source>
        <strain evidence="2">IB182487</strain>
    </source>
</reference>
<evidence type="ECO:0000313" key="3">
    <source>
        <dbReference type="Proteomes" id="UP000626844"/>
    </source>
</evidence>
<dbReference type="Gene3D" id="1.10.30.50">
    <property type="match status" value="1"/>
</dbReference>
<protein>
    <submittedName>
        <fullName evidence="2">HNH endonuclease</fullName>
    </submittedName>
</protein>
<dbReference type="Proteomes" id="UP000626844">
    <property type="component" value="Unassembled WGS sequence"/>
</dbReference>
<name>A0A926S2V4_9BACI</name>
<dbReference type="AlphaFoldDB" id="A0A926S2V4"/>
<organism evidence="2 3">
    <name type="scientific">Metabacillus arenae</name>
    <dbReference type="NCBI Taxonomy" id="2771434"/>
    <lineage>
        <taxon>Bacteria</taxon>
        <taxon>Bacillati</taxon>
        <taxon>Bacillota</taxon>
        <taxon>Bacilli</taxon>
        <taxon>Bacillales</taxon>
        <taxon>Bacillaceae</taxon>
        <taxon>Metabacillus</taxon>
    </lineage>
</organism>
<keyword evidence="3" id="KW-1185">Reference proteome</keyword>
<dbReference type="Pfam" id="PF01844">
    <property type="entry name" value="HNH"/>
    <property type="match status" value="1"/>
</dbReference>
<dbReference type="SMART" id="SM00507">
    <property type="entry name" value="HNHc"/>
    <property type="match status" value="1"/>
</dbReference>
<evidence type="ECO:0000259" key="1">
    <source>
        <dbReference type="SMART" id="SM00507"/>
    </source>
</evidence>
<dbReference type="GO" id="GO:0008270">
    <property type="term" value="F:zinc ion binding"/>
    <property type="evidence" value="ECO:0007669"/>
    <property type="project" value="InterPro"/>
</dbReference>
<evidence type="ECO:0000313" key="2">
    <source>
        <dbReference type="EMBL" id="MBD1382354.1"/>
    </source>
</evidence>
<comment type="caution">
    <text evidence="2">The sequence shown here is derived from an EMBL/GenBank/DDBJ whole genome shotgun (WGS) entry which is preliminary data.</text>
</comment>
<keyword evidence="2" id="KW-0255">Endonuclease</keyword>
<dbReference type="CDD" id="cd00085">
    <property type="entry name" value="HNHc"/>
    <property type="match status" value="1"/>
</dbReference>
<feature type="domain" description="HNH nuclease" evidence="1">
    <location>
        <begin position="96"/>
        <end position="151"/>
    </location>
</feature>